<dbReference type="AlphaFoldDB" id="A0A239BC99"/>
<organism evidence="1 2">
    <name type="scientific">Pontibacter ummariensis</name>
    <dbReference type="NCBI Taxonomy" id="1610492"/>
    <lineage>
        <taxon>Bacteria</taxon>
        <taxon>Pseudomonadati</taxon>
        <taxon>Bacteroidota</taxon>
        <taxon>Cytophagia</taxon>
        <taxon>Cytophagales</taxon>
        <taxon>Hymenobacteraceae</taxon>
        <taxon>Pontibacter</taxon>
    </lineage>
</organism>
<gene>
    <name evidence="1" type="ORF">SAMN06296052_101262</name>
</gene>
<dbReference type="EMBL" id="FZOQ01000001">
    <property type="protein sequence ID" value="SNS04784.1"/>
    <property type="molecule type" value="Genomic_DNA"/>
</dbReference>
<evidence type="ECO:0000313" key="1">
    <source>
        <dbReference type="EMBL" id="SNS04784.1"/>
    </source>
</evidence>
<keyword evidence="2" id="KW-1185">Reference proteome</keyword>
<accession>A0A239BC99</accession>
<evidence type="ECO:0000313" key="2">
    <source>
        <dbReference type="Proteomes" id="UP000198432"/>
    </source>
</evidence>
<sequence length="208" mass="23935">MGLYCFGQNKTNLKEVVVRPDHAKVVLGTHKQKADYGHGGSRAYPNYQTAFLVPSSGVEGFIDRVGIYIYHKHTFLELFKKPNKLRIYLYAVNAKGLPGELLLPQPIVIQPEKNSYWHWVDVSGYHLTLPKEGIFAAVGWPQARKEDTGPYVGMTNECDNCPFYVYRFLTDEPTWFKVEPSQHKGRNEEEKYNQNLMVRLEVSVKQKP</sequence>
<name>A0A239BC99_9BACT</name>
<proteinExistence type="predicted"/>
<reference evidence="2" key="1">
    <citation type="submission" date="2017-06" db="EMBL/GenBank/DDBJ databases">
        <authorList>
            <person name="Varghese N."/>
            <person name="Submissions S."/>
        </authorList>
    </citation>
    <scope>NUCLEOTIDE SEQUENCE [LARGE SCALE GENOMIC DNA]</scope>
    <source>
        <strain evidence="2">NKM1</strain>
    </source>
</reference>
<protein>
    <submittedName>
        <fullName evidence="1">Uncharacterized protein</fullName>
    </submittedName>
</protein>
<dbReference type="Proteomes" id="UP000198432">
    <property type="component" value="Unassembled WGS sequence"/>
</dbReference>